<comment type="similarity">
    <text evidence="10">Belongs to the glycosyltransferase 14 family.</text>
</comment>
<dbReference type="InterPro" id="IPR003406">
    <property type="entry name" value="Glyco_trans_14"/>
</dbReference>
<keyword evidence="4" id="KW-0808">Transferase</keyword>
<keyword evidence="9" id="KW-0325">Glycoprotein</keyword>
<comment type="subcellular location">
    <subcellularLocation>
        <location evidence="1">Membrane</location>
        <topology evidence="1">Single-pass type II membrane protein</topology>
    </subcellularLocation>
</comment>
<proteinExistence type="inferred from homology"/>
<evidence type="ECO:0000256" key="7">
    <source>
        <dbReference type="ARBA" id="ARBA00022989"/>
    </source>
</evidence>
<dbReference type="Pfam" id="PF02485">
    <property type="entry name" value="Branch"/>
    <property type="match status" value="1"/>
</dbReference>
<evidence type="ECO:0000313" key="12">
    <source>
        <dbReference type="EMBL" id="OAF69164.1"/>
    </source>
</evidence>
<dbReference type="PANTHER" id="PTHR19297:SF181">
    <property type="entry name" value="PROTEIN XYLOSYLTRANSFERASE"/>
    <property type="match status" value="1"/>
</dbReference>
<evidence type="ECO:0000256" key="1">
    <source>
        <dbReference type="ARBA" id="ARBA00004606"/>
    </source>
</evidence>
<keyword evidence="13" id="KW-1185">Reference proteome</keyword>
<dbReference type="GO" id="GO:0016020">
    <property type="term" value="C:membrane"/>
    <property type="evidence" value="ECO:0007669"/>
    <property type="project" value="UniProtKB-SubCell"/>
</dbReference>
<evidence type="ECO:0000256" key="11">
    <source>
        <dbReference type="SAM" id="Phobius"/>
    </source>
</evidence>
<dbReference type="OrthoDB" id="2019572at2759"/>
<accession>A0A177B6W2</accession>
<keyword evidence="7 11" id="KW-1133">Transmembrane helix</keyword>
<dbReference type="AlphaFoldDB" id="A0A177B6W2"/>
<name>A0A177B6W2_9BILA</name>
<sequence length="473" mass="56270">MLIHTKRTLVKIYIFFSGLLILYLSFLNTKYKQITCKEKNEKIDIWPNLKLEYVNLENYNETNLFETQQFKCKKFETPGWCKGILNHEKETLTLVEKYIEIHPKQPINMMHYSNLLDNCTNFKKIRNYSNLNNINITYISYAINIFKDFEQVERLIRALYQSSTLFCIHVDSKSSLIFHNTVHKYAKCFENIFVASTSYRVKWGDASVLMPDIVCMSDLLKLRFEIAQKYPQKAWKYLINLTGQEFPLKTNLQISQYLNLLNGSNDITGSQKRFEMDRIKYEWNHEWSEKYQQLVLVKSKLIKEKMNLNITFYKGDVHGIFTYKMVEFIVHDKKSKDYLKYIWNTGHASEHYWNVLNYNQYFNVPGGYMGPNNMSEEYSVEPTFRLKHWIGLNHIEKKCHGKIVRGLCIFGIGDLHWLINRRELFVNKFHLTYQSLALDCLEMWLKKETCAGSKLNFSYNSPIIKFSRKDGCE</sequence>
<evidence type="ECO:0000256" key="4">
    <source>
        <dbReference type="ARBA" id="ARBA00022679"/>
    </source>
</evidence>
<evidence type="ECO:0000256" key="8">
    <source>
        <dbReference type="ARBA" id="ARBA00023136"/>
    </source>
</evidence>
<keyword evidence="6" id="KW-0735">Signal-anchor</keyword>
<dbReference type="GO" id="GO:0008375">
    <property type="term" value="F:acetylglucosaminyltransferase activity"/>
    <property type="evidence" value="ECO:0007669"/>
    <property type="project" value="TreeGrafter"/>
</dbReference>
<protein>
    <recommendedName>
        <fullName evidence="14">Protein xylosyltransferase</fullName>
    </recommendedName>
</protein>
<comment type="pathway">
    <text evidence="2">Protein modification; protein glycosylation.</text>
</comment>
<evidence type="ECO:0000256" key="6">
    <source>
        <dbReference type="ARBA" id="ARBA00022968"/>
    </source>
</evidence>
<evidence type="ECO:0000256" key="10">
    <source>
        <dbReference type="ARBA" id="ARBA00038150"/>
    </source>
</evidence>
<organism evidence="12 13">
    <name type="scientific">Intoshia linei</name>
    <dbReference type="NCBI Taxonomy" id="1819745"/>
    <lineage>
        <taxon>Eukaryota</taxon>
        <taxon>Metazoa</taxon>
        <taxon>Spiralia</taxon>
        <taxon>Lophotrochozoa</taxon>
        <taxon>Mesozoa</taxon>
        <taxon>Orthonectida</taxon>
        <taxon>Rhopaluridae</taxon>
        <taxon>Intoshia</taxon>
    </lineage>
</organism>
<dbReference type="Proteomes" id="UP000078046">
    <property type="component" value="Unassembled WGS sequence"/>
</dbReference>
<dbReference type="PANTHER" id="PTHR19297">
    <property type="entry name" value="GLYCOSYLTRANSFERASE 14 FAMILY MEMBER"/>
    <property type="match status" value="1"/>
</dbReference>
<dbReference type="EMBL" id="LWCA01000326">
    <property type="protein sequence ID" value="OAF69164.1"/>
    <property type="molecule type" value="Genomic_DNA"/>
</dbReference>
<evidence type="ECO:0008006" key="14">
    <source>
        <dbReference type="Google" id="ProtNLM"/>
    </source>
</evidence>
<feature type="transmembrane region" description="Helical" evidence="11">
    <location>
        <begin position="12"/>
        <end position="31"/>
    </location>
</feature>
<evidence type="ECO:0000313" key="13">
    <source>
        <dbReference type="Proteomes" id="UP000078046"/>
    </source>
</evidence>
<evidence type="ECO:0000256" key="5">
    <source>
        <dbReference type="ARBA" id="ARBA00022692"/>
    </source>
</evidence>
<reference evidence="12 13" key="1">
    <citation type="submission" date="2016-04" db="EMBL/GenBank/DDBJ databases">
        <title>The genome of Intoshia linei affirms orthonectids as highly simplified spiralians.</title>
        <authorList>
            <person name="Mikhailov K.V."/>
            <person name="Slusarev G.S."/>
            <person name="Nikitin M.A."/>
            <person name="Logacheva M.D."/>
            <person name="Penin A."/>
            <person name="Aleoshin V."/>
            <person name="Panchin Y.V."/>
        </authorList>
    </citation>
    <scope>NUCLEOTIDE SEQUENCE [LARGE SCALE GENOMIC DNA]</scope>
    <source>
        <strain evidence="12">Intl2013</strain>
        <tissue evidence="12">Whole animal</tissue>
    </source>
</reference>
<gene>
    <name evidence="12" type="ORF">A3Q56_03113</name>
</gene>
<keyword evidence="8 11" id="KW-0472">Membrane</keyword>
<evidence type="ECO:0000256" key="3">
    <source>
        <dbReference type="ARBA" id="ARBA00022676"/>
    </source>
</evidence>
<evidence type="ECO:0000256" key="2">
    <source>
        <dbReference type="ARBA" id="ARBA00004922"/>
    </source>
</evidence>
<keyword evidence="3" id="KW-0328">Glycosyltransferase</keyword>
<keyword evidence="5 11" id="KW-0812">Transmembrane</keyword>
<comment type="caution">
    <text evidence="12">The sequence shown here is derived from an EMBL/GenBank/DDBJ whole genome shotgun (WGS) entry which is preliminary data.</text>
</comment>
<evidence type="ECO:0000256" key="9">
    <source>
        <dbReference type="ARBA" id="ARBA00023180"/>
    </source>
</evidence>